<keyword evidence="3" id="KW-1185">Reference proteome</keyword>
<reference evidence="2 3" key="1">
    <citation type="submission" date="2015-09" db="EMBL/GenBank/DDBJ databases">
        <title>Genome of Desulfovibrio dechloracetivorans BerOc1, a mercury methylating strain isolated from highly hydrocarbons and metals contaminated coastal sediments.</title>
        <authorList>
            <person name="Goni Urriza M."/>
            <person name="Gassie C."/>
            <person name="Bouchez O."/>
            <person name="Klopp C."/>
            <person name="Ranchou-Peyruse A."/>
            <person name="Remy G."/>
        </authorList>
    </citation>
    <scope>NUCLEOTIDE SEQUENCE [LARGE SCALE GENOMIC DNA]</scope>
    <source>
        <strain evidence="2 3">BerOc1</strain>
    </source>
</reference>
<evidence type="ECO:0000313" key="3">
    <source>
        <dbReference type="Proteomes" id="UP000181901"/>
    </source>
</evidence>
<dbReference type="SMART" id="SM01118">
    <property type="entry name" value="CYTH"/>
    <property type="match status" value="1"/>
</dbReference>
<comment type="caution">
    <text evidence="2">The sequence shown here is derived from an EMBL/GenBank/DDBJ whole genome shotgun (WGS) entry which is preliminary data.</text>
</comment>
<accession>A0A1J5MZD5</accession>
<dbReference type="InterPro" id="IPR023577">
    <property type="entry name" value="CYTH_domain"/>
</dbReference>
<name>A0A1J5MZD5_9BACT</name>
<dbReference type="SUPFAM" id="SSF55154">
    <property type="entry name" value="CYTH-like phosphatases"/>
    <property type="match status" value="1"/>
</dbReference>
<dbReference type="PANTHER" id="PTHR21028:SF2">
    <property type="entry name" value="CYTH DOMAIN-CONTAINING PROTEIN"/>
    <property type="match status" value="1"/>
</dbReference>
<evidence type="ECO:0000313" key="2">
    <source>
        <dbReference type="EMBL" id="OIQ48771.1"/>
    </source>
</evidence>
<dbReference type="Proteomes" id="UP000181901">
    <property type="component" value="Unassembled WGS sequence"/>
</dbReference>
<sequence length="198" mass="22084">MALECELKYLEADLADLADRLRRAGATTSGRYFEANTVFDRPDRSLKRDGILLRLREKQGRAVLTVKRPPEAPAPSALKIFEEIETGVDDGAAMAEALETLGFAPAFRYEKVREKWRHMDCAVCLDRLPFGDFVEIEGDEAQVLACAAWLGLNAACTTKATYHGLNIEYRVEKGLEPDENFVFGSAERAALLDELDKL</sequence>
<dbReference type="Pfam" id="PF01928">
    <property type="entry name" value="CYTH"/>
    <property type="match status" value="1"/>
</dbReference>
<dbReference type="AlphaFoldDB" id="A0A1J5MZD5"/>
<dbReference type="RefSeq" id="WP_071547213.1">
    <property type="nucleotide sequence ID" value="NZ_LKAQ01000005.1"/>
</dbReference>
<dbReference type="PROSITE" id="PS51707">
    <property type="entry name" value="CYTH"/>
    <property type="match status" value="1"/>
</dbReference>
<dbReference type="OrthoDB" id="116396at2"/>
<dbReference type="Gene3D" id="2.40.320.10">
    <property type="entry name" value="Hypothetical Protein Pfu-838710-001"/>
    <property type="match status" value="1"/>
</dbReference>
<organism evidence="2 3">
    <name type="scientific">Pseudodesulfovibrio hydrargyri</name>
    <dbReference type="NCBI Taxonomy" id="2125990"/>
    <lineage>
        <taxon>Bacteria</taxon>
        <taxon>Pseudomonadati</taxon>
        <taxon>Thermodesulfobacteriota</taxon>
        <taxon>Desulfovibrionia</taxon>
        <taxon>Desulfovibrionales</taxon>
        <taxon>Desulfovibrionaceae</taxon>
    </lineage>
</organism>
<gene>
    <name evidence="2" type="ORF">BerOc1_03524</name>
</gene>
<proteinExistence type="predicted"/>
<evidence type="ECO:0000259" key="1">
    <source>
        <dbReference type="PROSITE" id="PS51707"/>
    </source>
</evidence>
<dbReference type="EMBL" id="LKAQ01000005">
    <property type="protein sequence ID" value="OIQ48771.1"/>
    <property type="molecule type" value="Genomic_DNA"/>
</dbReference>
<dbReference type="InterPro" id="IPR008173">
    <property type="entry name" value="Adenylyl_cyclase_CyaB"/>
</dbReference>
<dbReference type="PANTHER" id="PTHR21028">
    <property type="entry name" value="SI:CH211-156B7.4"/>
    <property type="match status" value="1"/>
</dbReference>
<feature type="domain" description="CYTH" evidence="1">
    <location>
        <begin position="2"/>
        <end position="168"/>
    </location>
</feature>
<protein>
    <submittedName>
        <fullName evidence="2">CYTH domain protein</fullName>
    </submittedName>
</protein>
<dbReference type="CDD" id="cd07890">
    <property type="entry name" value="CYTH-like_AC_IV-like"/>
    <property type="match status" value="1"/>
</dbReference>
<dbReference type="InterPro" id="IPR033469">
    <property type="entry name" value="CYTH-like_dom_sf"/>
</dbReference>